<proteinExistence type="predicted"/>
<feature type="domain" description="Probable transposase IS891/IS1136/IS1341" evidence="2">
    <location>
        <begin position="29"/>
        <end position="79"/>
    </location>
</feature>
<dbReference type="Pfam" id="PF01385">
    <property type="entry name" value="OrfB_IS605"/>
    <property type="match status" value="1"/>
</dbReference>
<dbReference type="KEGG" id="msw:MSSIT_2522"/>
<evidence type="ECO:0000259" key="2">
    <source>
        <dbReference type="Pfam" id="PF01385"/>
    </source>
</evidence>
<feature type="coiled-coil region" evidence="1">
    <location>
        <begin position="31"/>
        <end position="58"/>
    </location>
</feature>
<dbReference type="EMBL" id="CP009506">
    <property type="protein sequence ID" value="AKB29241.1"/>
    <property type="molecule type" value="Genomic_DNA"/>
</dbReference>
<name>A0A0E3L8W7_9EURY</name>
<dbReference type="AlphaFoldDB" id="A0A0E3L8W7"/>
<dbReference type="PATRIC" id="fig|1434120.4.peg.3309"/>
<accession>A0A0E3L8W7</accession>
<gene>
    <name evidence="3" type="ORF">MSSIT_2522</name>
</gene>
<dbReference type="InterPro" id="IPR001959">
    <property type="entry name" value="Transposase"/>
</dbReference>
<dbReference type="Proteomes" id="UP000033111">
    <property type="component" value="Chromosome"/>
</dbReference>
<keyword evidence="4" id="KW-1185">Reference proteome</keyword>
<dbReference type="HOGENOM" id="CLU_1943895_0_0_2"/>
<keyword evidence="1" id="KW-0175">Coiled coil</keyword>
<protein>
    <submittedName>
        <fullName evidence="3">Mobile element protein</fullName>
    </submittedName>
</protein>
<organism evidence="3 4">
    <name type="scientific">Methanosarcina siciliae T4/M</name>
    <dbReference type="NCBI Taxonomy" id="1434120"/>
    <lineage>
        <taxon>Archaea</taxon>
        <taxon>Methanobacteriati</taxon>
        <taxon>Methanobacteriota</taxon>
        <taxon>Stenosarchaea group</taxon>
        <taxon>Methanomicrobia</taxon>
        <taxon>Methanosarcinales</taxon>
        <taxon>Methanosarcinaceae</taxon>
        <taxon>Methanosarcina</taxon>
    </lineage>
</organism>
<reference evidence="3 4" key="1">
    <citation type="submission" date="2014-07" db="EMBL/GenBank/DDBJ databases">
        <title>Methanogenic archaea and the global carbon cycle.</title>
        <authorList>
            <person name="Henriksen J.R."/>
            <person name="Luke J."/>
            <person name="Reinhart S."/>
            <person name="Benedict M.N."/>
            <person name="Youngblut N.D."/>
            <person name="Metcalf M.E."/>
            <person name="Whitaker R.J."/>
            <person name="Metcalf W.W."/>
        </authorList>
    </citation>
    <scope>NUCLEOTIDE SEQUENCE [LARGE SCALE GENOMIC DNA]</scope>
    <source>
        <strain evidence="3 4">T4/M</strain>
    </source>
</reference>
<evidence type="ECO:0000256" key="1">
    <source>
        <dbReference type="SAM" id="Coils"/>
    </source>
</evidence>
<evidence type="ECO:0000313" key="3">
    <source>
        <dbReference type="EMBL" id="AKB29241.1"/>
    </source>
</evidence>
<sequence length="129" mass="14997">MEVLLKHWDGYTNKLNNTYIYNDVVAVKSWKQKSSKNREKAKQRLAKLHEKISNQRNDFQHKLSFKLVSENQALAVETIGDTKKYIFMYPIQLQWICGIFPCLVNWEFASSKTESMTLSIAVPQCIPLG</sequence>
<evidence type="ECO:0000313" key="4">
    <source>
        <dbReference type="Proteomes" id="UP000033111"/>
    </source>
</evidence>